<sequence length="260" mass="30736">MDMDKYEIFKKDVNRLINIDLDYYKEKQMKRRISSLLTRNNFKDFDDYFLGLKEDKLLLEQFINYLTINVSEFYRNPSQWTVLENNIIPALIDNNKRGLKIWSSACSTGEEPYSLVMMLSNFFPLKDIKVLATDIDEEAMNKAKVGLYSEKSLANLPKGFKEKYFTRIEGSYKISDEIKKCVEYKKMDLLKDRFPTNIDLITCRNVMIYFTEEAKELLYSKFYNSLNDKGILFVGSTEQIIMPEKHKLKAAKTFFYEKIV</sequence>
<dbReference type="PANTHER" id="PTHR24422:SF19">
    <property type="entry name" value="CHEMOTAXIS PROTEIN METHYLTRANSFERASE"/>
    <property type="match status" value="1"/>
</dbReference>
<dbReference type="GO" id="GO:0032259">
    <property type="term" value="P:methylation"/>
    <property type="evidence" value="ECO:0007669"/>
    <property type="project" value="UniProtKB-KW"/>
</dbReference>
<accession>A0A6N7XD39</accession>
<proteinExistence type="predicted"/>
<reference evidence="5 6" key="1">
    <citation type="submission" date="2019-09" db="EMBL/GenBank/DDBJ databases">
        <title>In-depth cultivation of the pig gut microbiome towards novel bacterial diversity and tailored functional studies.</title>
        <authorList>
            <person name="Wylensek D."/>
            <person name="Hitch T.C.A."/>
            <person name="Clavel T."/>
        </authorList>
    </citation>
    <scope>NUCLEOTIDE SEQUENCE [LARGE SCALE GENOMIC DNA]</scope>
    <source>
        <strain evidence="5 6">WCA3-693-APC-4?</strain>
    </source>
</reference>
<dbReference type="Pfam" id="PF03705">
    <property type="entry name" value="CheR_N"/>
    <property type="match status" value="1"/>
</dbReference>
<dbReference type="Pfam" id="PF01739">
    <property type="entry name" value="CheR"/>
    <property type="match status" value="1"/>
</dbReference>
<dbReference type="SUPFAM" id="SSF53335">
    <property type="entry name" value="S-adenosyl-L-methionine-dependent methyltransferases"/>
    <property type="match status" value="1"/>
</dbReference>
<dbReference type="SMART" id="SM00138">
    <property type="entry name" value="MeTrc"/>
    <property type="match status" value="1"/>
</dbReference>
<evidence type="ECO:0000256" key="3">
    <source>
        <dbReference type="ARBA" id="ARBA00022691"/>
    </source>
</evidence>
<evidence type="ECO:0000259" key="4">
    <source>
        <dbReference type="PROSITE" id="PS50123"/>
    </source>
</evidence>
<keyword evidence="3" id="KW-0949">S-adenosyl-L-methionine</keyword>
<gene>
    <name evidence="5" type="ORF">FYJ83_00485</name>
</gene>
<evidence type="ECO:0000313" key="5">
    <source>
        <dbReference type="EMBL" id="MST99940.1"/>
    </source>
</evidence>
<dbReference type="GO" id="GO:0008757">
    <property type="term" value="F:S-adenosylmethionine-dependent methyltransferase activity"/>
    <property type="evidence" value="ECO:0007669"/>
    <property type="project" value="InterPro"/>
</dbReference>
<dbReference type="PRINTS" id="PR00996">
    <property type="entry name" value="CHERMTFRASE"/>
</dbReference>
<evidence type="ECO:0000256" key="2">
    <source>
        <dbReference type="ARBA" id="ARBA00022679"/>
    </source>
</evidence>
<dbReference type="InterPro" id="IPR029063">
    <property type="entry name" value="SAM-dependent_MTases_sf"/>
</dbReference>
<dbReference type="InterPro" id="IPR022642">
    <property type="entry name" value="CheR_C"/>
</dbReference>
<evidence type="ECO:0000313" key="6">
    <source>
        <dbReference type="Proteomes" id="UP000469523"/>
    </source>
</evidence>
<dbReference type="PROSITE" id="PS50123">
    <property type="entry name" value="CHER"/>
    <property type="match status" value="1"/>
</dbReference>
<comment type="caution">
    <text evidence="5">The sequence shown here is derived from an EMBL/GenBank/DDBJ whole genome shotgun (WGS) entry which is preliminary data.</text>
</comment>
<evidence type="ECO:0000256" key="1">
    <source>
        <dbReference type="ARBA" id="ARBA00022603"/>
    </source>
</evidence>
<dbReference type="AlphaFoldDB" id="A0A6N7XD39"/>
<organism evidence="5 6">
    <name type="scientific">Tissierella pigra</name>
    <dbReference type="NCBI Taxonomy" id="2607614"/>
    <lineage>
        <taxon>Bacteria</taxon>
        <taxon>Bacillati</taxon>
        <taxon>Bacillota</taxon>
        <taxon>Tissierellia</taxon>
        <taxon>Tissierellales</taxon>
        <taxon>Tissierellaceae</taxon>
        <taxon>Tissierella</taxon>
    </lineage>
</organism>
<protein>
    <submittedName>
        <fullName evidence="5">Protein-glutamate O-methyltransferase CheR</fullName>
    </submittedName>
</protein>
<dbReference type="InterPro" id="IPR022641">
    <property type="entry name" value="CheR_N"/>
</dbReference>
<dbReference type="Proteomes" id="UP000469523">
    <property type="component" value="Unassembled WGS sequence"/>
</dbReference>
<dbReference type="InterPro" id="IPR050903">
    <property type="entry name" value="Bact_Chemotaxis_MeTrfase"/>
</dbReference>
<dbReference type="InterPro" id="IPR000780">
    <property type="entry name" value="CheR_MeTrfase"/>
</dbReference>
<dbReference type="Gene3D" id="3.40.50.150">
    <property type="entry name" value="Vaccinia Virus protein VP39"/>
    <property type="match status" value="1"/>
</dbReference>
<keyword evidence="1 5" id="KW-0489">Methyltransferase</keyword>
<name>A0A6N7XD39_9FIRM</name>
<dbReference type="PANTHER" id="PTHR24422">
    <property type="entry name" value="CHEMOTAXIS PROTEIN METHYLTRANSFERASE"/>
    <property type="match status" value="1"/>
</dbReference>
<dbReference type="EMBL" id="VUNQ01000001">
    <property type="protein sequence ID" value="MST99940.1"/>
    <property type="molecule type" value="Genomic_DNA"/>
</dbReference>
<dbReference type="SUPFAM" id="SSF47757">
    <property type="entry name" value="Chemotaxis receptor methyltransferase CheR, N-terminal domain"/>
    <property type="match status" value="1"/>
</dbReference>
<keyword evidence="2 5" id="KW-0808">Transferase</keyword>
<keyword evidence="6" id="KW-1185">Reference proteome</keyword>
<feature type="domain" description="CheR-type methyltransferase" evidence="4">
    <location>
        <begin position="1"/>
        <end position="260"/>
    </location>
</feature>